<evidence type="ECO:0000313" key="1">
    <source>
        <dbReference type="EMBL" id="MBX57159.1"/>
    </source>
</evidence>
<dbReference type="AlphaFoldDB" id="A0A2P2PR88"/>
<dbReference type="EMBL" id="GGEC01076675">
    <property type="protein sequence ID" value="MBX57159.1"/>
    <property type="molecule type" value="Transcribed_RNA"/>
</dbReference>
<protein>
    <submittedName>
        <fullName evidence="1">Uncharacterized protein</fullName>
    </submittedName>
</protein>
<name>A0A2P2PR88_RHIMU</name>
<accession>A0A2P2PR88</accession>
<proteinExistence type="predicted"/>
<reference evidence="1" key="1">
    <citation type="submission" date="2018-02" db="EMBL/GenBank/DDBJ databases">
        <title>Rhizophora mucronata_Transcriptome.</title>
        <authorList>
            <person name="Meera S.P."/>
            <person name="Sreeshan A."/>
            <person name="Augustine A."/>
        </authorList>
    </citation>
    <scope>NUCLEOTIDE SEQUENCE</scope>
    <source>
        <tissue evidence="1">Leaf</tissue>
    </source>
</reference>
<sequence length="57" mass="6560">MPLILYFLTLKVSKYISGKIFALEEESILTFWDVACNLTMISVIYCIIFETDQCNSS</sequence>
<organism evidence="1">
    <name type="scientific">Rhizophora mucronata</name>
    <name type="common">Asiatic mangrove</name>
    <dbReference type="NCBI Taxonomy" id="61149"/>
    <lineage>
        <taxon>Eukaryota</taxon>
        <taxon>Viridiplantae</taxon>
        <taxon>Streptophyta</taxon>
        <taxon>Embryophyta</taxon>
        <taxon>Tracheophyta</taxon>
        <taxon>Spermatophyta</taxon>
        <taxon>Magnoliopsida</taxon>
        <taxon>eudicotyledons</taxon>
        <taxon>Gunneridae</taxon>
        <taxon>Pentapetalae</taxon>
        <taxon>rosids</taxon>
        <taxon>fabids</taxon>
        <taxon>Malpighiales</taxon>
        <taxon>Rhizophoraceae</taxon>
        <taxon>Rhizophora</taxon>
    </lineage>
</organism>